<dbReference type="InterPro" id="IPR034079">
    <property type="entry name" value="R3H_KhpB"/>
</dbReference>
<gene>
    <name evidence="2" type="ORF">A3G50_02220</name>
</gene>
<dbReference type="PROSITE" id="PS51061">
    <property type="entry name" value="R3H"/>
    <property type="match status" value="1"/>
</dbReference>
<evidence type="ECO:0000313" key="3">
    <source>
        <dbReference type="Proteomes" id="UP000176633"/>
    </source>
</evidence>
<dbReference type="SMART" id="SM00393">
    <property type="entry name" value="R3H"/>
    <property type="match status" value="1"/>
</dbReference>
<organism evidence="2 3">
    <name type="scientific">Candidatus Jorgensenbacteria bacterium RIFCSPLOWO2_12_FULL_42_11</name>
    <dbReference type="NCBI Taxonomy" id="1798473"/>
    <lineage>
        <taxon>Bacteria</taxon>
        <taxon>Candidatus Joergenseniibacteriota</taxon>
    </lineage>
</organism>
<dbReference type="EMBL" id="MFKM01000035">
    <property type="protein sequence ID" value="OGG42853.1"/>
    <property type="molecule type" value="Genomic_DNA"/>
</dbReference>
<dbReference type="InterPro" id="IPR001374">
    <property type="entry name" value="R3H_dom"/>
</dbReference>
<dbReference type="Gene3D" id="3.30.1370.50">
    <property type="entry name" value="R3H-like domain"/>
    <property type="match status" value="1"/>
</dbReference>
<reference evidence="2 3" key="1">
    <citation type="journal article" date="2016" name="Nat. Commun.">
        <title>Thousands of microbial genomes shed light on interconnected biogeochemical processes in an aquifer system.</title>
        <authorList>
            <person name="Anantharaman K."/>
            <person name="Brown C.T."/>
            <person name="Hug L.A."/>
            <person name="Sharon I."/>
            <person name="Castelle C.J."/>
            <person name="Probst A.J."/>
            <person name="Thomas B.C."/>
            <person name="Singh A."/>
            <person name="Wilkins M.J."/>
            <person name="Karaoz U."/>
            <person name="Brodie E.L."/>
            <person name="Williams K.H."/>
            <person name="Hubbard S.S."/>
            <person name="Banfield J.F."/>
        </authorList>
    </citation>
    <scope>NUCLEOTIDE SEQUENCE [LARGE SCALE GENOMIC DNA]</scope>
</reference>
<proteinExistence type="predicted"/>
<protein>
    <recommendedName>
        <fullName evidence="1">R3H domain-containing protein</fullName>
    </recommendedName>
</protein>
<dbReference type="STRING" id="1798473.A3G50_02220"/>
<evidence type="ECO:0000259" key="1">
    <source>
        <dbReference type="PROSITE" id="PS51061"/>
    </source>
</evidence>
<dbReference type="InterPro" id="IPR036867">
    <property type="entry name" value="R3H_dom_sf"/>
</dbReference>
<feature type="domain" description="R3H" evidence="1">
    <location>
        <begin position="76"/>
        <end position="141"/>
    </location>
</feature>
<accession>A0A1F6C1C2</accession>
<dbReference type="InterPro" id="IPR015946">
    <property type="entry name" value="KH_dom-like_a/b"/>
</dbReference>
<evidence type="ECO:0000313" key="2">
    <source>
        <dbReference type="EMBL" id="OGG42853.1"/>
    </source>
</evidence>
<sequence>MEQLLEKIKKLLELTGLDDFEINLNESSKRFSIIINDQLIAQDLPGFLEDFEYLVNLISQKESQQKVWLDVNNYRRERERLITELAKAAAHKAILDKKEILLPAMNAYERRLVHLEIASHPDLKTESIGEGKERKVVIKPI</sequence>
<dbReference type="Gene3D" id="3.30.300.20">
    <property type="match status" value="1"/>
</dbReference>
<dbReference type="PANTHER" id="PTHR35800:SF1">
    <property type="entry name" value="RNA-BINDING PROTEIN KHPB"/>
    <property type="match status" value="1"/>
</dbReference>
<comment type="caution">
    <text evidence="2">The sequence shown here is derived from an EMBL/GenBank/DDBJ whole genome shotgun (WGS) entry which is preliminary data.</text>
</comment>
<dbReference type="InterPro" id="IPR039247">
    <property type="entry name" value="KhpB"/>
</dbReference>
<dbReference type="CDD" id="cd02644">
    <property type="entry name" value="R3H_jag"/>
    <property type="match status" value="1"/>
</dbReference>
<name>A0A1F6C1C2_9BACT</name>
<dbReference type="PANTHER" id="PTHR35800">
    <property type="entry name" value="PROTEIN JAG"/>
    <property type="match status" value="1"/>
</dbReference>
<dbReference type="SUPFAM" id="SSF82708">
    <property type="entry name" value="R3H domain"/>
    <property type="match status" value="1"/>
</dbReference>
<dbReference type="GO" id="GO:0003723">
    <property type="term" value="F:RNA binding"/>
    <property type="evidence" value="ECO:0007669"/>
    <property type="project" value="InterPro"/>
</dbReference>
<dbReference type="Proteomes" id="UP000176633">
    <property type="component" value="Unassembled WGS sequence"/>
</dbReference>
<dbReference type="Pfam" id="PF01424">
    <property type="entry name" value="R3H"/>
    <property type="match status" value="1"/>
</dbReference>
<dbReference type="AlphaFoldDB" id="A0A1F6C1C2"/>